<dbReference type="PROSITE" id="PS01033">
    <property type="entry name" value="GLOBIN"/>
    <property type="match status" value="1"/>
</dbReference>
<dbReference type="PANTHER" id="PTHR43396:SF3">
    <property type="entry name" value="FLAVOHEMOPROTEIN"/>
    <property type="match status" value="1"/>
</dbReference>
<dbReference type="GO" id="GO:0019825">
    <property type="term" value="F:oxygen binding"/>
    <property type="evidence" value="ECO:0007669"/>
    <property type="project" value="InterPro"/>
</dbReference>
<evidence type="ECO:0000256" key="15">
    <source>
        <dbReference type="ARBA" id="ARBA00023004"/>
    </source>
</evidence>
<feature type="domain" description="Globin" evidence="24">
    <location>
        <begin position="1"/>
        <end position="138"/>
    </location>
</feature>
<dbReference type="GO" id="GO:0071949">
    <property type="term" value="F:FAD binding"/>
    <property type="evidence" value="ECO:0007669"/>
    <property type="project" value="TreeGrafter"/>
</dbReference>
<dbReference type="GO" id="GO:0009636">
    <property type="term" value="P:response to toxic substance"/>
    <property type="evidence" value="ECO:0007669"/>
    <property type="project" value="UniProtKB-KW"/>
</dbReference>
<dbReference type="FunFam" id="2.40.30.10:FF:000034">
    <property type="entry name" value="Flavohemoprotein"/>
    <property type="match status" value="1"/>
</dbReference>
<keyword evidence="15" id="KW-0408">Iron</keyword>
<dbReference type="InterPro" id="IPR012292">
    <property type="entry name" value="Globin/Proto"/>
</dbReference>
<evidence type="ECO:0000313" key="27">
    <source>
        <dbReference type="Proteomes" id="UP000218172"/>
    </source>
</evidence>
<dbReference type="GO" id="GO:0046872">
    <property type="term" value="F:metal ion binding"/>
    <property type="evidence" value="ECO:0007669"/>
    <property type="project" value="UniProtKB-KW"/>
</dbReference>
<evidence type="ECO:0000256" key="20">
    <source>
        <dbReference type="ARBA" id="ARBA00033187"/>
    </source>
</evidence>
<dbReference type="GO" id="GO:0008941">
    <property type="term" value="F:nitric oxide dioxygenase NAD(P)H activity"/>
    <property type="evidence" value="ECO:0007669"/>
    <property type="project" value="UniProtKB-EC"/>
</dbReference>
<evidence type="ECO:0000313" key="26">
    <source>
        <dbReference type="EMBL" id="PCH63271.1"/>
    </source>
</evidence>
<comment type="catalytic activity">
    <reaction evidence="22">
        <text>2 nitric oxide + NADPH + 2 O2 = 2 nitrate + NADP(+) + H(+)</text>
        <dbReference type="Rhea" id="RHEA:19465"/>
        <dbReference type="ChEBI" id="CHEBI:15378"/>
        <dbReference type="ChEBI" id="CHEBI:15379"/>
        <dbReference type="ChEBI" id="CHEBI:16480"/>
        <dbReference type="ChEBI" id="CHEBI:17632"/>
        <dbReference type="ChEBI" id="CHEBI:57783"/>
        <dbReference type="ChEBI" id="CHEBI:58349"/>
        <dbReference type="EC" id="1.14.12.17"/>
    </reaction>
</comment>
<keyword evidence="9 23" id="KW-0561">Oxygen transport</keyword>
<dbReference type="PROSITE" id="PS51384">
    <property type="entry name" value="FAD_FR"/>
    <property type="match status" value="1"/>
</dbReference>
<keyword evidence="11" id="KW-0479">Metal-binding</keyword>
<dbReference type="SUPFAM" id="SSF52343">
    <property type="entry name" value="Ferredoxin reductase-like, C-terminal NADP-linked domain"/>
    <property type="match status" value="1"/>
</dbReference>
<dbReference type="EMBL" id="NVQR01000022">
    <property type="protein sequence ID" value="PCH63271.1"/>
    <property type="molecule type" value="Genomic_DNA"/>
</dbReference>
<keyword evidence="10" id="KW-0285">Flavoprotein</keyword>
<dbReference type="GO" id="GO:0046210">
    <property type="term" value="P:nitric oxide catabolic process"/>
    <property type="evidence" value="ECO:0007669"/>
    <property type="project" value="TreeGrafter"/>
</dbReference>
<protein>
    <recommendedName>
        <fullName evidence="6">Flavohemoprotein</fullName>
        <ecNumber evidence="5">1.14.12.17</ecNumber>
    </recommendedName>
    <alternativeName>
        <fullName evidence="19">Flavohemoglobin</fullName>
    </alternativeName>
    <alternativeName>
        <fullName evidence="18">Hemoglobin-like protein</fullName>
    </alternativeName>
    <alternativeName>
        <fullName evidence="20">Nitric oxide dioxygenase</fullName>
    </alternativeName>
</protein>
<keyword evidence="14" id="KW-0560">Oxidoreductase</keyword>
<evidence type="ECO:0000256" key="9">
    <source>
        <dbReference type="ARBA" id="ARBA00022621"/>
    </source>
</evidence>
<comment type="catalytic activity">
    <reaction evidence="21">
        <text>2 nitric oxide + NADH + 2 O2 = 2 nitrate + NAD(+) + H(+)</text>
        <dbReference type="Rhea" id="RHEA:19469"/>
        <dbReference type="ChEBI" id="CHEBI:15378"/>
        <dbReference type="ChEBI" id="CHEBI:15379"/>
        <dbReference type="ChEBI" id="CHEBI:16480"/>
        <dbReference type="ChEBI" id="CHEBI:17632"/>
        <dbReference type="ChEBI" id="CHEBI:57540"/>
        <dbReference type="ChEBI" id="CHEBI:57945"/>
        <dbReference type="EC" id="1.14.12.17"/>
    </reaction>
</comment>
<dbReference type="Gene3D" id="1.10.490.10">
    <property type="entry name" value="Globins"/>
    <property type="match status" value="1"/>
</dbReference>
<evidence type="ECO:0000256" key="5">
    <source>
        <dbReference type="ARBA" id="ARBA00012229"/>
    </source>
</evidence>
<dbReference type="PRINTS" id="PR00409">
    <property type="entry name" value="PHDIOXRDTASE"/>
</dbReference>
<keyword evidence="8 23" id="KW-0349">Heme</keyword>
<feature type="domain" description="FAD-binding FR-type" evidence="25">
    <location>
        <begin position="152"/>
        <end position="255"/>
    </location>
</feature>
<evidence type="ECO:0000256" key="6">
    <source>
        <dbReference type="ARBA" id="ARBA00014637"/>
    </source>
</evidence>
<dbReference type="SUPFAM" id="SSF63380">
    <property type="entry name" value="Riboflavin synthase domain-like"/>
    <property type="match status" value="1"/>
</dbReference>
<dbReference type="Pfam" id="PF00970">
    <property type="entry name" value="FAD_binding_6"/>
    <property type="match status" value="1"/>
</dbReference>
<comment type="caution">
    <text evidence="26">The sequence shown here is derived from an EMBL/GenBank/DDBJ whole genome shotgun (WGS) entry which is preliminary data.</text>
</comment>
<gene>
    <name evidence="26" type="ORF">COC19_01220</name>
</gene>
<comment type="cofactor">
    <cofactor evidence="2">
        <name>FAD</name>
        <dbReference type="ChEBI" id="CHEBI:57692"/>
    </cofactor>
</comment>
<accession>A0A2A4MT90</accession>
<evidence type="ECO:0000256" key="21">
    <source>
        <dbReference type="ARBA" id="ARBA00048649"/>
    </source>
</evidence>
<dbReference type="Gene3D" id="2.40.30.10">
    <property type="entry name" value="Translation factors"/>
    <property type="match status" value="1"/>
</dbReference>
<proteinExistence type="inferred from homology"/>
<evidence type="ECO:0000256" key="8">
    <source>
        <dbReference type="ARBA" id="ARBA00022617"/>
    </source>
</evidence>
<evidence type="ECO:0000256" key="10">
    <source>
        <dbReference type="ARBA" id="ARBA00022630"/>
    </source>
</evidence>
<dbReference type="GO" id="GO:0020037">
    <property type="term" value="F:heme binding"/>
    <property type="evidence" value="ECO:0007669"/>
    <property type="project" value="InterPro"/>
</dbReference>
<dbReference type="AlphaFoldDB" id="A0A2A4MT90"/>
<evidence type="ECO:0000259" key="24">
    <source>
        <dbReference type="PROSITE" id="PS01033"/>
    </source>
</evidence>
<evidence type="ECO:0000256" key="19">
    <source>
        <dbReference type="ARBA" id="ARBA00030929"/>
    </source>
</evidence>
<reference evidence="27" key="1">
    <citation type="submission" date="2017-08" db="EMBL/GenBank/DDBJ databases">
        <title>A dynamic microbial community with high functional redundancy inhabits the cold, oxic subseafloor aquifer.</title>
        <authorList>
            <person name="Tully B.J."/>
            <person name="Wheat C.G."/>
            <person name="Glazer B.T."/>
            <person name="Huber J.A."/>
        </authorList>
    </citation>
    <scope>NUCLEOTIDE SEQUENCE [LARGE SCALE GENOMIC DNA]</scope>
</reference>
<evidence type="ECO:0000256" key="22">
    <source>
        <dbReference type="ARBA" id="ARBA00049433"/>
    </source>
</evidence>
<dbReference type="Pfam" id="PF00042">
    <property type="entry name" value="Globin"/>
    <property type="match status" value="1"/>
</dbReference>
<dbReference type="CDD" id="cd06184">
    <property type="entry name" value="flavohem_like_fad_nad_binding"/>
    <property type="match status" value="1"/>
</dbReference>
<evidence type="ECO:0000256" key="3">
    <source>
        <dbReference type="ARBA" id="ARBA00006401"/>
    </source>
</evidence>
<comment type="cofactor">
    <cofactor evidence="1">
        <name>heme b</name>
        <dbReference type="ChEBI" id="CHEBI:60344"/>
    </cofactor>
</comment>
<dbReference type="InterPro" id="IPR000971">
    <property type="entry name" value="Globin"/>
</dbReference>
<dbReference type="GO" id="GO:0071500">
    <property type="term" value="P:cellular response to nitrosative stress"/>
    <property type="evidence" value="ECO:0007669"/>
    <property type="project" value="TreeGrafter"/>
</dbReference>
<dbReference type="NCBIfam" id="NF009805">
    <property type="entry name" value="PRK13289.1"/>
    <property type="match status" value="1"/>
</dbReference>
<keyword evidence="16" id="KW-0520">NAD</keyword>
<evidence type="ECO:0000256" key="1">
    <source>
        <dbReference type="ARBA" id="ARBA00001970"/>
    </source>
</evidence>
<comment type="similarity">
    <text evidence="3">In the C-terminal section; belongs to the flavoprotein pyridine nucleotide cytochrome reductase family.</text>
</comment>
<dbReference type="GO" id="GO:0005344">
    <property type="term" value="F:oxygen carrier activity"/>
    <property type="evidence" value="ECO:0007669"/>
    <property type="project" value="UniProtKB-KW"/>
</dbReference>
<dbReference type="Proteomes" id="UP000218172">
    <property type="component" value="Unassembled WGS sequence"/>
</dbReference>
<dbReference type="PANTHER" id="PTHR43396">
    <property type="entry name" value="FLAVOHEMOPROTEIN"/>
    <property type="match status" value="1"/>
</dbReference>
<keyword evidence="7" id="KW-0216">Detoxification</keyword>
<evidence type="ECO:0000256" key="7">
    <source>
        <dbReference type="ARBA" id="ARBA00022575"/>
    </source>
</evidence>
<evidence type="ECO:0000259" key="25">
    <source>
        <dbReference type="PROSITE" id="PS51384"/>
    </source>
</evidence>
<dbReference type="InterPro" id="IPR039261">
    <property type="entry name" value="FNR_nucleotide-bd"/>
</dbReference>
<dbReference type="Gene3D" id="3.40.50.80">
    <property type="entry name" value="Nucleotide-binding domain of ferredoxin-NADP reductase (FNR) module"/>
    <property type="match status" value="1"/>
</dbReference>
<dbReference type="InterPro" id="IPR017927">
    <property type="entry name" value="FAD-bd_FR_type"/>
</dbReference>
<evidence type="ECO:0000256" key="2">
    <source>
        <dbReference type="ARBA" id="ARBA00001974"/>
    </source>
</evidence>
<dbReference type="InterPro" id="IPR017938">
    <property type="entry name" value="Riboflavin_synthase-like_b-brl"/>
</dbReference>
<evidence type="ECO:0000256" key="17">
    <source>
        <dbReference type="ARBA" id="ARBA00025094"/>
    </source>
</evidence>
<evidence type="ECO:0000256" key="4">
    <source>
        <dbReference type="ARBA" id="ARBA00008414"/>
    </source>
</evidence>
<comment type="similarity">
    <text evidence="4">Belongs to the globin family. Two-domain flavohemoproteins subfamily.</text>
</comment>
<keyword evidence="12" id="KW-0274">FAD</keyword>
<dbReference type="EC" id="1.14.12.17" evidence="5"/>
<keyword evidence="13" id="KW-0521">NADP</keyword>
<evidence type="ECO:0000256" key="13">
    <source>
        <dbReference type="ARBA" id="ARBA00022857"/>
    </source>
</evidence>
<organism evidence="26 27">
    <name type="scientific">SAR86 cluster bacterium</name>
    <dbReference type="NCBI Taxonomy" id="2030880"/>
    <lineage>
        <taxon>Bacteria</taxon>
        <taxon>Pseudomonadati</taxon>
        <taxon>Pseudomonadota</taxon>
        <taxon>Gammaproteobacteria</taxon>
        <taxon>SAR86 cluster</taxon>
    </lineage>
</organism>
<dbReference type="CDD" id="cd08922">
    <property type="entry name" value="FHb-globin"/>
    <property type="match status" value="1"/>
</dbReference>
<evidence type="ECO:0000256" key="16">
    <source>
        <dbReference type="ARBA" id="ARBA00023027"/>
    </source>
</evidence>
<evidence type="ECO:0000256" key="12">
    <source>
        <dbReference type="ARBA" id="ARBA00022827"/>
    </source>
</evidence>
<dbReference type="InterPro" id="IPR008333">
    <property type="entry name" value="Cbr1-like_FAD-bd_dom"/>
</dbReference>
<evidence type="ECO:0000256" key="14">
    <source>
        <dbReference type="ARBA" id="ARBA00023002"/>
    </source>
</evidence>
<dbReference type="SUPFAM" id="SSF46458">
    <property type="entry name" value="Globin-like"/>
    <property type="match status" value="1"/>
</dbReference>
<name>A0A2A4MT90_9GAMM</name>
<sequence length="392" mass="42595">MLSSTTVDIIKATVPALKIHANAITEQFYPLLFKQYPEVLPYFNQSNQVQGTQAKALANAVVAYGANIDALGNLSEAVSIIVQKHCSLGVLPQQYDAVGDCLLQAIKIVLGDAATDEVISAWAEAYGQLAKILIDAEESVYAETEKKPGGWRGEREFRLSRKEQESSVITSFYFEPSDAGEIVEFEAGQYITLLLNIEGQATRRNYSLSDAPGTGYLRISVKREGSGLVSSYLHDQLKLGDTLNLLAPCGDFVLRKTEKPLVLLTAGVGITPAISMLNVEAGSGREIQFIHAALNSQVHAFKDHVQEMTDKHSTIKSLTLYSQPSSDCSGYVEGFINSELIGKALAGQTDVDLYFLGPKAFMQSAVKIAKALGIPQAQQYFEFFGPKQDLAA</sequence>
<evidence type="ECO:0000256" key="18">
    <source>
        <dbReference type="ARBA" id="ARBA00030024"/>
    </source>
</evidence>
<dbReference type="InterPro" id="IPR009050">
    <property type="entry name" value="Globin-like_sf"/>
</dbReference>
<dbReference type="InterPro" id="IPR001433">
    <property type="entry name" value="OxRdtase_FAD/NAD-bd"/>
</dbReference>
<keyword evidence="23" id="KW-0813">Transport</keyword>
<evidence type="ECO:0000256" key="23">
    <source>
        <dbReference type="RuleBase" id="RU000356"/>
    </source>
</evidence>
<dbReference type="Pfam" id="PF00175">
    <property type="entry name" value="NAD_binding_1"/>
    <property type="match status" value="1"/>
</dbReference>
<dbReference type="FunFam" id="1.10.490.10:FF:000003">
    <property type="entry name" value="Flavohemoprotein"/>
    <property type="match status" value="1"/>
</dbReference>
<evidence type="ECO:0000256" key="11">
    <source>
        <dbReference type="ARBA" id="ARBA00022723"/>
    </source>
</evidence>
<comment type="function">
    <text evidence="17">Is involved in NO detoxification in an aerobic process, termed nitric oxide dioxygenase (NOD) reaction that utilizes O(2) and NAD(P)H to convert NO to nitrate, which protects the bacterium from various noxious nitrogen compounds. Therefore, plays a central role in the inducible response to nitrosative stress.</text>
</comment>